<evidence type="ECO:0000313" key="2">
    <source>
        <dbReference type="Proteomes" id="UP000230447"/>
    </source>
</evidence>
<dbReference type="Proteomes" id="UP000230447">
    <property type="component" value="Unassembled WGS sequence"/>
</dbReference>
<dbReference type="SUPFAM" id="SSF143011">
    <property type="entry name" value="RelE-like"/>
    <property type="match status" value="1"/>
</dbReference>
<dbReference type="InterPro" id="IPR035093">
    <property type="entry name" value="RelE/ParE_toxin_dom_sf"/>
</dbReference>
<sequence length="87" mass="10426">MLKVVFHPKASKELLKIPQLFRFQIINKIGELEPLEHPLFHRNIIKLKGTNQENFRLRVGDYRVKFSFDQRASLIFITHIQHRQVGY</sequence>
<dbReference type="AlphaFoldDB" id="A0A2G9ZEI2"/>
<protein>
    <recommendedName>
        <fullName evidence="3">Plasmid stabilization protein</fullName>
    </recommendedName>
</protein>
<dbReference type="PANTHER" id="PTHR38813:SF1">
    <property type="entry name" value="TOXIN RELE1-RELATED"/>
    <property type="match status" value="1"/>
</dbReference>
<comment type="caution">
    <text evidence="1">The sequence shown here is derived from an EMBL/GenBank/DDBJ whole genome shotgun (WGS) entry which is preliminary data.</text>
</comment>
<accession>A0A2G9ZEI2</accession>
<dbReference type="Gene3D" id="3.30.2310.20">
    <property type="entry name" value="RelE-like"/>
    <property type="match status" value="1"/>
</dbReference>
<evidence type="ECO:0008006" key="3">
    <source>
        <dbReference type="Google" id="ProtNLM"/>
    </source>
</evidence>
<dbReference type="InterPro" id="IPR052747">
    <property type="entry name" value="TA_system_RelE_toxin"/>
</dbReference>
<dbReference type="PANTHER" id="PTHR38813">
    <property type="match status" value="1"/>
</dbReference>
<proteinExistence type="predicted"/>
<dbReference type="EMBL" id="PCSB01000060">
    <property type="protein sequence ID" value="PIP31579.1"/>
    <property type="molecule type" value="Genomic_DNA"/>
</dbReference>
<name>A0A2G9ZEI2_9BACT</name>
<gene>
    <name evidence="1" type="ORF">COX24_02805</name>
</gene>
<organism evidence="1 2">
    <name type="scientific">bacterium (Candidatus Gribaldobacteria) CG23_combo_of_CG06-09_8_20_14_all_37_87_8</name>
    <dbReference type="NCBI Taxonomy" id="2014278"/>
    <lineage>
        <taxon>Bacteria</taxon>
        <taxon>Candidatus Gribaldobacteria</taxon>
    </lineage>
</organism>
<reference evidence="1 2" key="1">
    <citation type="submission" date="2017-09" db="EMBL/GenBank/DDBJ databases">
        <title>Depth-based differentiation of microbial function through sediment-hosted aquifers and enrichment of novel symbionts in the deep terrestrial subsurface.</title>
        <authorList>
            <person name="Probst A.J."/>
            <person name="Ladd B."/>
            <person name="Jarett J.K."/>
            <person name="Geller-Mcgrath D.E."/>
            <person name="Sieber C.M."/>
            <person name="Emerson J.B."/>
            <person name="Anantharaman K."/>
            <person name="Thomas B.C."/>
            <person name="Malmstrom R."/>
            <person name="Stieglmeier M."/>
            <person name="Klingl A."/>
            <person name="Woyke T."/>
            <person name="Ryan C.M."/>
            <person name="Banfield J.F."/>
        </authorList>
    </citation>
    <scope>NUCLEOTIDE SEQUENCE [LARGE SCALE GENOMIC DNA]</scope>
    <source>
        <strain evidence="1">CG23_combo_of_CG06-09_8_20_14_all_37_87_8</strain>
    </source>
</reference>
<evidence type="ECO:0000313" key="1">
    <source>
        <dbReference type="EMBL" id="PIP31579.1"/>
    </source>
</evidence>